<feature type="domain" description="LysM" evidence="2">
    <location>
        <begin position="103"/>
        <end position="152"/>
    </location>
</feature>
<evidence type="ECO:0000313" key="6">
    <source>
        <dbReference type="Proteomes" id="UP000231878"/>
    </source>
</evidence>
<feature type="domain" description="BON" evidence="1">
    <location>
        <begin position="28"/>
        <end position="99"/>
    </location>
</feature>
<dbReference type="OrthoDB" id="370541at2"/>
<dbReference type="InterPro" id="IPR052196">
    <property type="entry name" value="Bact_Kbp"/>
</dbReference>
<name>A0A069B245_BURPE</name>
<dbReference type="CDD" id="cd00118">
    <property type="entry name" value="LysM"/>
    <property type="match status" value="1"/>
</dbReference>
<dbReference type="NCBIfam" id="NF008399">
    <property type="entry name" value="PRK11198.1"/>
    <property type="match status" value="1"/>
</dbReference>
<reference evidence="4 6" key="2">
    <citation type="submission" date="2017-11" db="EMBL/GenBank/DDBJ databases">
        <title>Molecular characterization of Burkholderia pseudomallei and closely related isolates from Vietnam.</title>
        <authorList>
            <person name="Ustinov D.V."/>
            <person name="Antonov A.S."/>
            <person name="Avdusheva E.F."/>
            <person name="Shpak I.M."/>
            <person name="Zakharova I.B."/>
            <person name="Thi L.A."/>
            <person name="Teteryatnikova N."/>
            <person name="Lopasteyskaya Y.A."/>
            <person name="Kuzyutina J.A."/>
            <person name="Ngo T.N."/>
            <person name="Victorov D.V."/>
        </authorList>
    </citation>
    <scope>NUCLEOTIDE SEQUENCE [LARGE SCALE GENOMIC DNA]</scope>
    <source>
        <strain evidence="4 6">V1512</strain>
    </source>
</reference>
<dbReference type="Pfam" id="PF01476">
    <property type="entry name" value="LysM"/>
    <property type="match status" value="1"/>
</dbReference>
<dbReference type="GeneID" id="93060543"/>
<sequence length="156" mass="16453">MGLLSFIKEAGEKLLGKSDEQAATDPAAANQTAADAIKNYISAQGLDTSNLTVAFDGASRTVTLTGSVADLDTKAKVKVAAGNVQGVAGVNDDDLQPDDPQVQYHDVVSGDNLWKIAEKYYGDGSKNDAIFQANRPMLSSPDRIYPGQKLVIPPQS</sequence>
<reference evidence="3 5" key="1">
    <citation type="submission" date="2014-08" db="EMBL/GenBank/DDBJ databases">
        <authorList>
            <person name="Bunnell A."/>
            <person name="Chain P.S."/>
            <person name="Chertkov O."/>
            <person name="Currie B.J."/>
            <person name="Daligault H.E."/>
            <person name="Davenport K.W."/>
            <person name="Davis C."/>
            <person name="Gleasner C.D."/>
            <person name="Johnson S.L."/>
            <person name="Kaestli M."/>
            <person name="Koren S."/>
            <person name="Kunde Y.A."/>
            <person name="Mayo M."/>
            <person name="McMurry K.K."/>
            <person name="Price E.P."/>
            <person name="Reitenga K.G."/>
            <person name="Robison R."/>
            <person name="Rosovitz M.J."/>
            <person name="Sarovich D.S."/>
            <person name="Teshima H."/>
        </authorList>
    </citation>
    <scope>NUCLEOTIDE SEQUENCE [LARGE SCALE GENOMIC DNA]</scope>
    <source>
        <strain evidence="3 5">MSHR44</strain>
    </source>
</reference>
<evidence type="ECO:0000313" key="5">
    <source>
        <dbReference type="Proteomes" id="UP000030475"/>
    </source>
</evidence>
<dbReference type="PANTHER" id="PTHR34700:SF8">
    <property type="entry name" value="POTASSIUM BINDING PROTEIN KBP"/>
    <property type="match status" value="1"/>
</dbReference>
<dbReference type="InterPro" id="IPR007055">
    <property type="entry name" value="BON_dom"/>
</dbReference>
<dbReference type="OMA" id="AQYHDVV"/>
<dbReference type="KEGG" id="but:X994_582"/>
<dbReference type="Proteomes" id="UP000231878">
    <property type="component" value="Unassembled WGS sequence"/>
</dbReference>
<dbReference type="Gene3D" id="3.10.350.10">
    <property type="entry name" value="LysM domain"/>
    <property type="match status" value="1"/>
</dbReference>
<dbReference type="Proteomes" id="UP000030475">
    <property type="component" value="Unassembled WGS sequence"/>
</dbReference>
<dbReference type="Pfam" id="PF04972">
    <property type="entry name" value="BON"/>
    <property type="match status" value="1"/>
</dbReference>
<dbReference type="eggNOG" id="COG1652">
    <property type="taxonomic scope" value="Bacteria"/>
</dbReference>
<dbReference type="InterPro" id="IPR036779">
    <property type="entry name" value="LysM_dom_sf"/>
</dbReference>
<gene>
    <name evidence="4" type="ORF">CWD88_00245</name>
    <name evidence="3" type="ORF">Y036_3575</name>
</gene>
<organism evidence="3 5">
    <name type="scientific">Burkholderia pseudomallei</name>
    <name type="common">Pseudomonas pseudomallei</name>
    <dbReference type="NCBI Taxonomy" id="28450"/>
    <lineage>
        <taxon>Bacteria</taxon>
        <taxon>Pseudomonadati</taxon>
        <taxon>Pseudomonadota</taxon>
        <taxon>Betaproteobacteria</taxon>
        <taxon>Burkholderiales</taxon>
        <taxon>Burkholderiaceae</taxon>
        <taxon>Burkholderia</taxon>
        <taxon>pseudomallei group</taxon>
    </lineage>
</organism>
<proteinExistence type="predicted"/>
<dbReference type="RefSeq" id="WP_004521293.1">
    <property type="nucleotide sequence ID" value="NZ_AP028071.1"/>
</dbReference>
<dbReference type="AlphaFoldDB" id="A0A069B245"/>
<comment type="caution">
    <text evidence="3">The sequence shown here is derived from an EMBL/GenBank/DDBJ whole genome shotgun (WGS) entry which is preliminary data.</text>
</comment>
<evidence type="ECO:0000259" key="1">
    <source>
        <dbReference type="PROSITE" id="PS50914"/>
    </source>
</evidence>
<dbReference type="InterPro" id="IPR018392">
    <property type="entry name" value="LysM"/>
</dbReference>
<dbReference type="SMART" id="SM00257">
    <property type="entry name" value="LysM"/>
    <property type="match status" value="1"/>
</dbReference>
<dbReference type="PANTHER" id="PTHR34700">
    <property type="entry name" value="POTASSIUM BINDING PROTEIN KBP"/>
    <property type="match status" value="1"/>
</dbReference>
<dbReference type="SUPFAM" id="SSF54106">
    <property type="entry name" value="LysM domain"/>
    <property type="match status" value="1"/>
</dbReference>
<dbReference type="EMBL" id="PHRB01000001">
    <property type="protein sequence ID" value="PJO67771.1"/>
    <property type="molecule type" value="Genomic_DNA"/>
</dbReference>
<evidence type="ECO:0000259" key="2">
    <source>
        <dbReference type="PROSITE" id="PS51782"/>
    </source>
</evidence>
<evidence type="ECO:0000313" key="3">
    <source>
        <dbReference type="EMBL" id="KGX07098.1"/>
    </source>
</evidence>
<protein>
    <submittedName>
        <fullName evidence="3">LysM domain protein</fullName>
    </submittedName>
    <submittedName>
        <fullName evidence="4">Peptidoglycan-binding protein LysM</fullName>
    </submittedName>
</protein>
<dbReference type="EMBL" id="JQIM01000010">
    <property type="protein sequence ID" value="KGX07098.1"/>
    <property type="molecule type" value="Genomic_DNA"/>
</dbReference>
<dbReference type="PROSITE" id="PS51782">
    <property type="entry name" value="LYSM"/>
    <property type="match status" value="1"/>
</dbReference>
<accession>A0A069B245</accession>
<dbReference type="PROSITE" id="PS50914">
    <property type="entry name" value="BON"/>
    <property type="match status" value="1"/>
</dbReference>
<evidence type="ECO:0000313" key="4">
    <source>
        <dbReference type="EMBL" id="PJO67771.1"/>
    </source>
</evidence>